<proteinExistence type="predicted"/>
<gene>
    <name evidence="1" type="ORF">WJX81_006513</name>
</gene>
<protein>
    <submittedName>
        <fullName evidence="1">Uncharacterized protein</fullName>
    </submittedName>
</protein>
<sequence>MPRSRAIFEKVCGVAERSLGCSFALDYHAASDEGVFEPEVLAARARREQASTASFLEATRKLHTLADFHAWLFQTHLCYAVARQGEFGVQAADDVDAKALASY</sequence>
<accession>A0AAW1SLG1</accession>
<evidence type="ECO:0000313" key="2">
    <source>
        <dbReference type="Proteomes" id="UP001445335"/>
    </source>
</evidence>
<reference evidence="1 2" key="1">
    <citation type="journal article" date="2024" name="Nat. Commun.">
        <title>Phylogenomics reveals the evolutionary origins of lichenization in chlorophyte algae.</title>
        <authorList>
            <person name="Puginier C."/>
            <person name="Libourel C."/>
            <person name="Otte J."/>
            <person name="Skaloud P."/>
            <person name="Haon M."/>
            <person name="Grisel S."/>
            <person name="Petersen M."/>
            <person name="Berrin J.G."/>
            <person name="Delaux P.M."/>
            <person name="Dal Grande F."/>
            <person name="Keller J."/>
        </authorList>
    </citation>
    <scope>NUCLEOTIDE SEQUENCE [LARGE SCALE GENOMIC DNA]</scope>
    <source>
        <strain evidence="1 2">SAG 245.80</strain>
    </source>
</reference>
<dbReference type="AlphaFoldDB" id="A0AAW1SLG1"/>
<name>A0AAW1SLG1_9CHLO</name>
<dbReference type="EMBL" id="JALJOU010000001">
    <property type="protein sequence ID" value="KAK9846555.1"/>
    <property type="molecule type" value="Genomic_DNA"/>
</dbReference>
<evidence type="ECO:0000313" key="1">
    <source>
        <dbReference type="EMBL" id="KAK9846555.1"/>
    </source>
</evidence>
<comment type="caution">
    <text evidence="1">The sequence shown here is derived from an EMBL/GenBank/DDBJ whole genome shotgun (WGS) entry which is preliminary data.</text>
</comment>
<keyword evidence="2" id="KW-1185">Reference proteome</keyword>
<organism evidence="1 2">
    <name type="scientific">Elliptochloris bilobata</name>
    <dbReference type="NCBI Taxonomy" id="381761"/>
    <lineage>
        <taxon>Eukaryota</taxon>
        <taxon>Viridiplantae</taxon>
        <taxon>Chlorophyta</taxon>
        <taxon>core chlorophytes</taxon>
        <taxon>Trebouxiophyceae</taxon>
        <taxon>Trebouxiophyceae incertae sedis</taxon>
        <taxon>Elliptochloris clade</taxon>
        <taxon>Elliptochloris</taxon>
    </lineage>
</organism>
<dbReference type="Proteomes" id="UP001445335">
    <property type="component" value="Unassembled WGS sequence"/>
</dbReference>